<dbReference type="EMBL" id="AVOT02077584">
    <property type="protein sequence ID" value="MBW0565520.1"/>
    <property type="molecule type" value="Genomic_DNA"/>
</dbReference>
<evidence type="ECO:0000256" key="1">
    <source>
        <dbReference type="SAM" id="MobiDB-lite"/>
    </source>
</evidence>
<sequence length="247" mass="28822">MGEISITNINEKITFLKEHILAIVYNTNQFFTHLVKSDSETQKLKDGIIAHVEQIHKNVDPSPHMPKHSTPLTEEKPSVKGSLTPFLGENSISAKDIPKLEEWPTFSGEGEYNHIEIIRTIDMLQEDFHIPDEIVVVKFHSLFTRTTKKWYHKVRQEHGRHDWSLCKSEIITKWARDSWRFKMENAFESAIFNSDKDKPLAWFLKHKDRLSALHLDMHDSMINMKILRKCGGELENSIKCRCVEPFS</sequence>
<accession>A0A9Q3PLG7</accession>
<organism evidence="2 3">
    <name type="scientific">Austropuccinia psidii MF-1</name>
    <dbReference type="NCBI Taxonomy" id="1389203"/>
    <lineage>
        <taxon>Eukaryota</taxon>
        <taxon>Fungi</taxon>
        <taxon>Dikarya</taxon>
        <taxon>Basidiomycota</taxon>
        <taxon>Pucciniomycotina</taxon>
        <taxon>Pucciniomycetes</taxon>
        <taxon>Pucciniales</taxon>
        <taxon>Sphaerophragmiaceae</taxon>
        <taxon>Austropuccinia</taxon>
    </lineage>
</organism>
<feature type="region of interest" description="Disordered" evidence="1">
    <location>
        <begin position="58"/>
        <end position="79"/>
    </location>
</feature>
<dbReference type="AlphaFoldDB" id="A0A9Q3PLG7"/>
<evidence type="ECO:0000313" key="3">
    <source>
        <dbReference type="Proteomes" id="UP000765509"/>
    </source>
</evidence>
<reference evidence="2" key="1">
    <citation type="submission" date="2021-03" db="EMBL/GenBank/DDBJ databases">
        <title>Draft genome sequence of rust myrtle Austropuccinia psidii MF-1, a brazilian biotype.</title>
        <authorList>
            <person name="Quecine M.C."/>
            <person name="Pachon D.M.R."/>
            <person name="Bonatelli M.L."/>
            <person name="Correr F.H."/>
            <person name="Franceschini L.M."/>
            <person name="Leite T.F."/>
            <person name="Margarido G.R.A."/>
            <person name="Almeida C.A."/>
            <person name="Ferrarezi J.A."/>
            <person name="Labate C.A."/>
        </authorList>
    </citation>
    <scope>NUCLEOTIDE SEQUENCE</scope>
    <source>
        <strain evidence="2">MF-1</strain>
    </source>
</reference>
<evidence type="ECO:0008006" key="4">
    <source>
        <dbReference type="Google" id="ProtNLM"/>
    </source>
</evidence>
<evidence type="ECO:0000313" key="2">
    <source>
        <dbReference type="EMBL" id="MBW0565520.1"/>
    </source>
</evidence>
<dbReference type="Proteomes" id="UP000765509">
    <property type="component" value="Unassembled WGS sequence"/>
</dbReference>
<gene>
    <name evidence="2" type="ORF">O181_105235</name>
</gene>
<protein>
    <recommendedName>
        <fullName evidence="4">Retrotransposon gag domain-containing protein</fullName>
    </recommendedName>
</protein>
<proteinExistence type="predicted"/>
<keyword evidence="3" id="KW-1185">Reference proteome</keyword>
<comment type="caution">
    <text evidence="2">The sequence shown here is derived from an EMBL/GenBank/DDBJ whole genome shotgun (WGS) entry which is preliminary data.</text>
</comment>
<name>A0A9Q3PLG7_9BASI</name>